<sequence>MKLCCVVAVAVLVVALCSQAKSQGSAGPDVCCFNYYPKRLPEKRMKSYKITHPNCPKKGVIFTTVGNKAVCANPEDQQTQVIMEKLDKLWVTEPTPSSR</sequence>
<dbReference type="SMART" id="SM00199">
    <property type="entry name" value="SCY"/>
    <property type="match status" value="1"/>
</dbReference>
<protein>
    <recommendedName>
        <fullName evidence="9">C-C motif chemokine</fullName>
    </recommendedName>
</protein>
<evidence type="ECO:0000313" key="11">
    <source>
        <dbReference type="Proteomes" id="UP000515152"/>
    </source>
</evidence>
<dbReference type="GO" id="GO:0005615">
    <property type="term" value="C:extracellular space"/>
    <property type="evidence" value="ECO:0007669"/>
    <property type="project" value="UniProtKB-KW"/>
</dbReference>
<keyword evidence="11" id="KW-1185">Reference proteome</keyword>
<comment type="function">
    <text evidence="7">Monokine with inflammatory and chemokinetic properties. Binds to CCR1, CCR4 and CCR5. One of the major HIV-suppressive factors produced by CD8+ T-cells. Recombinant MIP-1-alpha induces a dose-dependent inhibition of different strains of HIV-1, HIV-2, and simian immunodeficiency virus (SIV).</text>
</comment>
<dbReference type="OrthoDB" id="9447832at2759"/>
<dbReference type="CDD" id="cd00272">
    <property type="entry name" value="Chemokine_CC"/>
    <property type="match status" value="1"/>
</dbReference>
<name>A0A6P8GKD1_CLUHA</name>
<gene>
    <name evidence="12" type="primary">LOC116223854</name>
</gene>
<evidence type="ECO:0000256" key="8">
    <source>
        <dbReference type="ARBA" id="ARBA00046726"/>
    </source>
</evidence>
<dbReference type="SUPFAM" id="SSF54117">
    <property type="entry name" value="Interleukin 8-like chemokines"/>
    <property type="match status" value="1"/>
</dbReference>
<evidence type="ECO:0000256" key="5">
    <source>
        <dbReference type="ARBA" id="ARBA00022729"/>
    </source>
</evidence>
<evidence type="ECO:0000256" key="7">
    <source>
        <dbReference type="ARBA" id="ARBA00044740"/>
    </source>
</evidence>
<accession>A0A6P8GKD1</accession>
<comment type="subunit">
    <text evidence="8">Self-associates. Also heterodimer of MIP-1-alpha(4-69) and MIP-1-beta(3-69). Interacts with CCR1.</text>
</comment>
<organism evidence="11 12">
    <name type="scientific">Clupea harengus</name>
    <name type="common">Atlantic herring</name>
    <dbReference type="NCBI Taxonomy" id="7950"/>
    <lineage>
        <taxon>Eukaryota</taxon>
        <taxon>Metazoa</taxon>
        <taxon>Chordata</taxon>
        <taxon>Craniata</taxon>
        <taxon>Vertebrata</taxon>
        <taxon>Euteleostomi</taxon>
        <taxon>Actinopterygii</taxon>
        <taxon>Neopterygii</taxon>
        <taxon>Teleostei</taxon>
        <taxon>Clupei</taxon>
        <taxon>Clupeiformes</taxon>
        <taxon>Clupeoidei</taxon>
        <taxon>Clupeidae</taxon>
        <taxon>Clupea</taxon>
    </lineage>
</organism>
<dbReference type="FunFam" id="2.40.50.40:FF:000002">
    <property type="entry name" value="C-C motif chemokine"/>
    <property type="match status" value="1"/>
</dbReference>
<keyword evidence="9" id="KW-0145">Chemotaxis</keyword>
<feature type="signal peptide" evidence="9">
    <location>
        <begin position="1"/>
        <end position="20"/>
    </location>
</feature>
<dbReference type="GO" id="GO:0008009">
    <property type="term" value="F:chemokine activity"/>
    <property type="evidence" value="ECO:0007669"/>
    <property type="project" value="InterPro"/>
</dbReference>
<keyword evidence="5 9" id="KW-0732">Signal</keyword>
<dbReference type="RefSeq" id="XP_031437931.1">
    <property type="nucleotide sequence ID" value="XM_031582071.2"/>
</dbReference>
<dbReference type="Pfam" id="PF00048">
    <property type="entry name" value="IL8"/>
    <property type="match status" value="1"/>
</dbReference>
<feature type="domain" description="Chemokine interleukin-8-like" evidence="10">
    <location>
        <begin position="28"/>
        <end position="86"/>
    </location>
</feature>
<dbReference type="GO" id="GO:0006955">
    <property type="term" value="P:immune response"/>
    <property type="evidence" value="ECO:0007669"/>
    <property type="project" value="InterPro"/>
</dbReference>
<comment type="similarity">
    <text evidence="2 9">Belongs to the intercrine beta (chemokine CC) family.</text>
</comment>
<comment type="subcellular location">
    <subcellularLocation>
        <location evidence="1 9">Secreted</location>
    </subcellularLocation>
</comment>
<dbReference type="PROSITE" id="PS00472">
    <property type="entry name" value="SMALL_CYTOKINES_CC"/>
    <property type="match status" value="1"/>
</dbReference>
<dbReference type="InterPro" id="IPR000827">
    <property type="entry name" value="Chemokine_CC_CS"/>
</dbReference>
<evidence type="ECO:0000259" key="10">
    <source>
        <dbReference type="SMART" id="SM00199"/>
    </source>
</evidence>
<dbReference type="InterPro" id="IPR001811">
    <property type="entry name" value="Chemokine_IL8-like_dom"/>
</dbReference>
<reference evidence="12" key="1">
    <citation type="submission" date="2025-08" db="UniProtKB">
        <authorList>
            <consortium name="RefSeq"/>
        </authorList>
    </citation>
    <scope>IDENTIFICATION</scope>
</reference>
<evidence type="ECO:0000256" key="1">
    <source>
        <dbReference type="ARBA" id="ARBA00004613"/>
    </source>
</evidence>
<dbReference type="InterPro" id="IPR039809">
    <property type="entry name" value="Chemokine_b/g/d"/>
</dbReference>
<proteinExistence type="inferred from homology"/>
<dbReference type="Gene3D" id="2.40.50.40">
    <property type="match status" value="1"/>
</dbReference>
<dbReference type="AlphaFoldDB" id="A0A6P8GKD1"/>
<evidence type="ECO:0000256" key="3">
    <source>
        <dbReference type="ARBA" id="ARBA00022514"/>
    </source>
</evidence>
<keyword evidence="4 9" id="KW-0964">Secreted</keyword>
<evidence type="ECO:0000256" key="2">
    <source>
        <dbReference type="ARBA" id="ARBA00010868"/>
    </source>
</evidence>
<keyword evidence="3 9" id="KW-0202">Cytokine</keyword>
<dbReference type="InterPro" id="IPR036048">
    <property type="entry name" value="Interleukin_8-like_sf"/>
</dbReference>
<dbReference type="PANTHER" id="PTHR12015">
    <property type="entry name" value="SMALL INDUCIBLE CYTOKINE A"/>
    <property type="match status" value="1"/>
</dbReference>
<evidence type="ECO:0000256" key="6">
    <source>
        <dbReference type="ARBA" id="ARBA00023157"/>
    </source>
</evidence>
<dbReference type="KEGG" id="char:116223854"/>
<feature type="chain" id="PRO_5028512232" description="C-C motif chemokine" evidence="9">
    <location>
        <begin position="21"/>
        <end position="99"/>
    </location>
</feature>
<dbReference type="Proteomes" id="UP000515152">
    <property type="component" value="Chromosome 15"/>
</dbReference>
<evidence type="ECO:0000313" key="12">
    <source>
        <dbReference type="RefSeq" id="XP_031437931.1"/>
    </source>
</evidence>
<keyword evidence="6" id="KW-1015">Disulfide bond</keyword>
<evidence type="ECO:0000256" key="9">
    <source>
        <dbReference type="RuleBase" id="RU361150"/>
    </source>
</evidence>
<evidence type="ECO:0000256" key="4">
    <source>
        <dbReference type="ARBA" id="ARBA00022525"/>
    </source>
</evidence>
<dbReference type="GeneID" id="116223854"/>
<dbReference type="PANTHER" id="PTHR12015:SF183">
    <property type="entry name" value="C-C MOTIF CHEMOKINE 3"/>
    <property type="match status" value="1"/>
</dbReference>